<dbReference type="GO" id="GO:0005524">
    <property type="term" value="F:ATP binding"/>
    <property type="evidence" value="ECO:0007669"/>
    <property type="project" value="UniProtKB-KW"/>
</dbReference>
<reference evidence="5 6" key="1">
    <citation type="submission" date="2017-09" db="EMBL/GenBank/DDBJ databases">
        <title>Depth-based differentiation of microbial function through sediment-hosted aquifers and enrichment of novel symbionts in the deep terrestrial subsurface.</title>
        <authorList>
            <person name="Probst A.J."/>
            <person name="Ladd B."/>
            <person name="Jarett J.K."/>
            <person name="Geller-Mcgrath D.E."/>
            <person name="Sieber C.M."/>
            <person name="Emerson J.B."/>
            <person name="Anantharaman K."/>
            <person name="Thomas B.C."/>
            <person name="Malmstrom R."/>
            <person name="Stieglmeier M."/>
            <person name="Klingl A."/>
            <person name="Woyke T."/>
            <person name="Ryan C.M."/>
            <person name="Banfield J.F."/>
        </authorList>
    </citation>
    <scope>NUCLEOTIDE SEQUENCE [LARGE SCALE GENOMIC DNA]</scope>
    <source>
        <strain evidence="5">CG23_combo_of_CG06-09_8_20_14_all_34_8</strain>
    </source>
</reference>
<keyword evidence="3" id="KW-0067">ATP-binding</keyword>
<dbReference type="SUPFAM" id="SSF52009">
    <property type="entry name" value="Phosphohistidine domain"/>
    <property type="match status" value="1"/>
</dbReference>
<dbReference type="GO" id="GO:0008986">
    <property type="term" value="F:pyruvate, water dikinase activity"/>
    <property type="evidence" value="ECO:0007669"/>
    <property type="project" value="InterPro"/>
</dbReference>
<evidence type="ECO:0000256" key="3">
    <source>
        <dbReference type="ARBA" id="ARBA00022840"/>
    </source>
</evidence>
<comment type="similarity">
    <text evidence="1">Belongs to the PEP-utilizing enzyme family.</text>
</comment>
<dbReference type="Gene3D" id="3.50.30.10">
    <property type="entry name" value="Phosphohistidine domain"/>
    <property type="match status" value="1"/>
</dbReference>
<comment type="caution">
    <text evidence="5">The sequence shown here is derived from an EMBL/GenBank/DDBJ whole genome shotgun (WGS) entry which is preliminary data.</text>
</comment>
<keyword evidence="2" id="KW-0547">Nucleotide-binding</keyword>
<dbReference type="InterPro" id="IPR008279">
    <property type="entry name" value="PEP-util_enz_mobile_dom"/>
</dbReference>
<evidence type="ECO:0000313" key="5">
    <source>
        <dbReference type="EMBL" id="PIP53506.1"/>
    </source>
</evidence>
<dbReference type="InterPro" id="IPR036637">
    <property type="entry name" value="Phosphohistidine_dom_sf"/>
</dbReference>
<dbReference type="AlphaFoldDB" id="A0A2H0B780"/>
<evidence type="ECO:0000259" key="4">
    <source>
        <dbReference type="Pfam" id="PF00391"/>
    </source>
</evidence>
<evidence type="ECO:0000313" key="6">
    <source>
        <dbReference type="Proteomes" id="UP000229459"/>
    </source>
</evidence>
<sequence length="75" mass="8143">MGDILITSQVTPEFLSCLYRVSGLVVDEQAITSHAVLYAHALKIPTIIGTKYAKTTLYDGQMIELDATKGQVITS</sequence>
<name>A0A2H0B780_9BACT</name>
<protein>
    <recommendedName>
        <fullName evidence="4">PEP-utilising enzyme mobile domain-containing protein</fullName>
    </recommendedName>
</protein>
<gene>
    <name evidence="5" type="ORF">COX08_00670</name>
</gene>
<dbReference type="EMBL" id="PCSR01000014">
    <property type="protein sequence ID" value="PIP53506.1"/>
    <property type="molecule type" value="Genomic_DNA"/>
</dbReference>
<organism evidence="5 6">
    <name type="scientific">Candidatus Beckwithbacteria bacterium CG23_combo_of_CG06-09_8_20_14_all_34_8</name>
    <dbReference type="NCBI Taxonomy" id="1974497"/>
    <lineage>
        <taxon>Bacteria</taxon>
        <taxon>Candidatus Beckwithiibacteriota</taxon>
    </lineage>
</organism>
<feature type="domain" description="PEP-utilising enzyme mobile" evidence="4">
    <location>
        <begin position="2"/>
        <end position="70"/>
    </location>
</feature>
<dbReference type="PANTHER" id="PTHR43030">
    <property type="entry name" value="PHOSPHOENOLPYRUVATE SYNTHASE"/>
    <property type="match status" value="1"/>
</dbReference>
<dbReference type="InterPro" id="IPR006319">
    <property type="entry name" value="PEP_synth"/>
</dbReference>
<dbReference type="Pfam" id="PF00391">
    <property type="entry name" value="PEP-utilizers"/>
    <property type="match status" value="1"/>
</dbReference>
<dbReference type="Proteomes" id="UP000229459">
    <property type="component" value="Unassembled WGS sequence"/>
</dbReference>
<dbReference type="PANTHER" id="PTHR43030:SF1">
    <property type="entry name" value="PHOSPHOENOLPYRUVATE SYNTHASE"/>
    <property type="match status" value="1"/>
</dbReference>
<evidence type="ECO:0000256" key="1">
    <source>
        <dbReference type="ARBA" id="ARBA00007837"/>
    </source>
</evidence>
<proteinExistence type="inferred from homology"/>
<accession>A0A2H0B780</accession>
<evidence type="ECO:0000256" key="2">
    <source>
        <dbReference type="ARBA" id="ARBA00022741"/>
    </source>
</evidence>